<dbReference type="GO" id="GO:0052689">
    <property type="term" value="F:carboxylic ester hydrolase activity"/>
    <property type="evidence" value="ECO:0007669"/>
    <property type="project" value="TreeGrafter"/>
</dbReference>
<dbReference type="InterPro" id="IPR019819">
    <property type="entry name" value="Carboxylesterase_B_CS"/>
</dbReference>
<reference evidence="6" key="1">
    <citation type="submission" date="2017-04" db="EMBL/GenBank/DDBJ databases">
        <authorList>
            <person name="Varghese N."/>
            <person name="Submissions S."/>
        </authorList>
    </citation>
    <scope>NUCLEOTIDE SEQUENCE [LARGE SCALE GENOMIC DNA]</scope>
    <source>
        <strain evidence="6">Ballard 720</strain>
    </source>
</reference>
<name>A0A1X7F9U1_TRICW</name>
<dbReference type="InterPro" id="IPR002018">
    <property type="entry name" value="CarbesteraseB"/>
</dbReference>
<dbReference type="RefSeq" id="WP_085228439.1">
    <property type="nucleotide sequence ID" value="NZ_BSQD01000010.1"/>
</dbReference>
<dbReference type="InterPro" id="IPR050654">
    <property type="entry name" value="AChE-related_enzymes"/>
</dbReference>
<keyword evidence="3" id="KW-0732">Signal</keyword>
<dbReference type="OrthoDB" id="9775851at2"/>
<dbReference type="GeneID" id="95550258"/>
<evidence type="ECO:0000256" key="2">
    <source>
        <dbReference type="ARBA" id="ARBA00022801"/>
    </source>
</evidence>
<evidence type="ECO:0000313" key="6">
    <source>
        <dbReference type="Proteomes" id="UP000192911"/>
    </source>
</evidence>
<protein>
    <recommendedName>
        <fullName evidence="3">Carboxylic ester hydrolase</fullName>
        <ecNumber evidence="3">3.1.1.-</ecNumber>
    </recommendedName>
</protein>
<evidence type="ECO:0000259" key="4">
    <source>
        <dbReference type="Pfam" id="PF00135"/>
    </source>
</evidence>
<evidence type="ECO:0000256" key="1">
    <source>
        <dbReference type="ARBA" id="ARBA00005964"/>
    </source>
</evidence>
<accession>A0A1X7F9U1</accession>
<dbReference type="PROSITE" id="PS00122">
    <property type="entry name" value="CARBOXYLESTERASE_B_1"/>
    <property type="match status" value="1"/>
</dbReference>
<proteinExistence type="inferred from homology"/>
<feature type="signal peptide" evidence="3">
    <location>
        <begin position="1"/>
        <end position="29"/>
    </location>
</feature>
<feature type="domain" description="Carboxylesterase type B" evidence="4">
    <location>
        <begin position="37"/>
        <end position="515"/>
    </location>
</feature>
<dbReference type="SUPFAM" id="SSF53474">
    <property type="entry name" value="alpha/beta-Hydrolases"/>
    <property type="match status" value="1"/>
</dbReference>
<dbReference type="STRING" id="28094.SAMN06295900_10894"/>
<dbReference type="EC" id="3.1.1.-" evidence="3"/>
<keyword evidence="6" id="KW-1185">Reference proteome</keyword>
<dbReference type="InterPro" id="IPR029058">
    <property type="entry name" value="AB_hydrolase_fold"/>
</dbReference>
<dbReference type="Gene3D" id="3.40.50.1820">
    <property type="entry name" value="alpha/beta hydrolase"/>
    <property type="match status" value="1"/>
</dbReference>
<evidence type="ECO:0000256" key="3">
    <source>
        <dbReference type="RuleBase" id="RU361235"/>
    </source>
</evidence>
<comment type="similarity">
    <text evidence="1 3">Belongs to the type-B carboxylesterase/lipase family.</text>
</comment>
<dbReference type="Proteomes" id="UP000192911">
    <property type="component" value="Unassembled WGS sequence"/>
</dbReference>
<dbReference type="EMBL" id="FXAH01000008">
    <property type="protein sequence ID" value="SMF48811.1"/>
    <property type="molecule type" value="Genomic_DNA"/>
</dbReference>
<sequence length="570" mass="62448">MRPLRPKRATAQAVAACCMSLSPALTCTAAPPSPLAPRVVLPQGVIEGARTNAGGKAVHAFLGIPYAAPPIGDMRWREPQPLARWAGVRDAKNFGPRCMQRPLGRMTFRSKEMSEDCLYLNVWAPATDAEERVPVLIYFHGGGFVAGDGSEPRYDGANFAARRVVTVTVNYRLGVFGFMAHPDARSESSSGGSGNYGLLDQHAALRWVRENIARFGGDPTRITIAGESAGAVSVSAHMASPLSRDLFTRAIGQSGGAFAPLHFWSRGRAEHFAGAFARRVGAPSLEALRTLDAEKLLLATVTQNAEDEDPAFPFWPSIDGHFLRASPESIFRDGAQARVPLLLGTNSQESDFPEVLQSASPTPENWRNAVKTLFGDWADEALLHYPGNDPQQVMRSGTALASDLFVTHSTWRWMDLHRKTGQMPVYCYYYVQPRPDAPPGGEPQRRPANGAAHAAEIEYALNNLDRVPEEGWGQDDHRVSSIFSRYLVQFIRSGKPNWRPGLPSLISNPTASAAKSMLPDWPVAHEQANGTACQVIGTSPYTLRDRLIDARQLFLQRFVAHRIANRRPPQ</sequence>
<dbReference type="PANTHER" id="PTHR43918:SF4">
    <property type="entry name" value="CARBOXYLIC ESTER HYDROLASE"/>
    <property type="match status" value="1"/>
</dbReference>
<gene>
    <name evidence="5" type="ORF">SAMN06295900_10894</name>
</gene>
<evidence type="ECO:0000313" key="5">
    <source>
        <dbReference type="EMBL" id="SMF48811.1"/>
    </source>
</evidence>
<dbReference type="AlphaFoldDB" id="A0A1X7F9U1"/>
<keyword evidence="2 3" id="KW-0378">Hydrolase</keyword>
<feature type="chain" id="PRO_5011826162" description="Carboxylic ester hydrolase" evidence="3">
    <location>
        <begin position="30"/>
        <end position="570"/>
    </location>
</feature>
<dbReference type="InterPro" id="IPR019826">
    <property type="entry name" value="Carboxylesterase_B_AS"/>
</dbReference>
<dbReference type="PROSITE" id="PS00941">
    <property type="entry name" value="CARBOXYLESTERASE_B_2"/>
    <property type="match status" value="1"/>
</dbReference>
<organism evidence="5 6">
    <name type="scientific">Trinickia caryophylli</name>
    <name type="common">Paraburkholderia caryophylli</name>
    <dbReference type="NCBI Taxonomy" id="28094"/>
    <lineage>
        <taxon>Bacteria</taxon>
        <taxon>Pseudomonadati</taxon>
        <taxon>Pseudomonadota</taxon>
        <taxon>Betaproteobacteria</taxon>
        <taxon>Burkholderiales</taxon>
        <taxon>Burkholderiaceae</taxon>
        <taxon>Trinickia</taxon>
    </lineage>
</organism>
<dbReference type="PANTHER" id="PTHR43918">
    <property type="entry name" value="ACETYLCHOLINESTERASE"/>
    <property type="match status" value="1"/>
</dbReference>
<dbReference type="Pfam" id="PF00135">
    <property type="entry name" value="COesterase"/>
    <property type="match status" value="1"/>
</dbReference>